<comment type="caution">
    <text evidence="1">The sequence shown here is derived from an EMBL/GenBank/DDBJ whole genome shotgun (WGS) entry which is preliminary data.</text>
</comment>
<keyword evidence="2" id="KW-1185">Reference proteome</keyword>
<evidence type="ECO:0000313" key="1">
    <source>
        <dbReference type="EMBL" id="KAI8424621.1"/>
    </source>
</evidence>
<organism evidence="1 2">
    <name type="scientific">Choristoneura fumiferana</name>
    <name type="common">Spruce budworm moth</name>
    <name type="synonym">Archips fumiferana</name>
    <dbReference type="NCBI Taxonomy" id="7141"/>
    <lineage>
        <taxon>Eukaryota</taxon>
        <taxon>Metazoa</taxon>
        <taxon>Ecdysozoa</taxon>
        <taxon>Arthropoda</taxon>
        <taxon>Hexapoda</taxon>
        <taxon>Insecta</taxon>
        <taxon>Pterygota</taxon>
        <taxon>Neoptera</taxon>
        <taxon>Endopterygota</taxon>
        <taxon>Lepidoptera</taxon>
        <taxon>Glossata</taxon>
        <taxon>Ditrysia</taxon>
        <taxon>Tortricoidea</taxon>
        <taxon>Tortricidae</taxon>
        <taxon>Tortricinae</taxon>
        <taxon>Choristoneura</taxon>
    </lineage>
</organism>
<proteinExistence type="predicted"/>
<accession>A0ACC0JKR8</accession>
<sequence length="364" mass="40529">MSSKPYHRIPCHRVANLRTDSLTQNSKQMSTTNLSTHLSKNPYTNLAACDQGSEVKKLPARGLPVTFLSSLCSSSAPLPQGPSLDAESIEMILGAETAIFCDLEAFPGVCRRPRTFVTCVSSQVQANRTGEQHSIRSTMIALTLLVLCASACAMPPDKNIQPIHIIKTRSIDLNNAHSLTIESRLEKIVEPTGYRLELEPYLEDGVFKGHVSINVTWLQDADEVSVHCAHEIEISNAEVKAHLTAESKELQKITVKKITTDPKKPIVSLRLEKIIPKGCKGNLDFSFNGNLETAQTEAFFKTTYMQDEVERIVAGTQLRPNNARRMFPCFDEPGYKTPFQLSVVRPKTCWLSVTCPWRGLRKFT</sequence>
<reference evidence="1 2" key="1">
    <citation type="journal article" date="2022" name="Genome Biol. Evol.">
        <title>The Spruce Budworm Genome: Reconstructing the Evolutionary History of Antifreeze Proteins.</title>
        <authorList>
            <person name="Beliveau C."/>
            <person name="Gagne P."/>
            <person name="Picq S."/>
            <person name="Vernygora O."/>
            <person name="Keeling C.I."/>
            <person name="Pinkney K."/>
            <person name="Doucet D."/>
            <person name="Wen F."/>
            <person name="Johnston J.S."/>
            <person name="Maaroufi H."/>
            <person name="Boyle B."/>
            <person name="Laroche J."/>
            <person name="Dewar K."/>
            <person name="Juretic N."/>
            <person name="Blackburn G."/>
            <person name="Nisole A."/>
            <person name="Brunet B."/>
            <person name="Brandao M."/>
            <person name="Lumley L."/>
            <person name="Duan J."/>
            <person name="Quan G."/>
            <person name="Lucarotti C.J."/>
            <person name="Roe A.D."/>
            <person name="Sperling F.A.H."/>
            <person name="Levesque R.C."/>
            <person name="Cusson M."/>
        </authorList>
    </citation>
    <scope>NUCLEOTIDE SEQUENCE [LARGE SCALE GENOMIC DNA]</scope>
    <source>
        <strain evidence="1">Glfc:IPQL:Cfum</strain>
    </source>
</reference>
<dbReference type="Proteomes" id="UP001064048">
    <property type="component" value="Chromosome 4"/>
</dbReference>
<protein>
    <submittedName>
        <fullName evidence="1">Uncharacterized protein</fullName>
    </submittedName>
</protein>
<dbReference type="EMBL" id="CM046104">
    <property type="protein sequence ID" value="KAI8424621.1"/>
    <property type="molecule type" value="Genomic_DNA"/>
</dbReference>
<name>A0ACC0JKR8_CHOFU</name>
<gene>
    <name evidence="1" type="ORF">MSG28_003054</name>
</gene>
<evidence type="ECO:0000313" key="2">
    <source>
        <dbReference type="Proteomes" id="UP001064048"/>
    </source>
</evidence>